<organism evidence="4 5">
    <name type="scientific">Apodemus speciosus</name>
    <name type="common">Large Japanese field mouse</name>
    <dbReference type="NCBI Taxonomy" id="105296"/>
    <lineage>
        <taxon>Eukaryota</taxon>
        <taxon>Metazoa</taxon>
        <taxon>Chordata</taxon>
        <taxon>Craniata</taxon>
        <taxon>Vertebrata</taxon>
        <taxon>Euteleostomi</taxon>
        <taxon>Mammalia</taxon>
        <taxon>Eutheria</taxon>
        <taxon>Euarchontoglires</taxon>
        <taxon>Glires</taxon>
        <taxon>Rodentia</taxon>
        <taxon>Myomorpha</taxon>
        <taxon>Muroidea</taxon>
        <taxon>Muridae</taxon>
        <taxon>Murinae</taxon>
        <taxon>Apodemus</taxon>
    </lineage>
</organism>
<keyword evidence="2" id="KW-0863">Zinc-finger</keyword>
<proteinExistence type="predicted"/>
<accession>A0ABQ0EI33</accession>
<name>A0ABQ0EI33_APOSI</name>
<dbReference type="PANTHER" id="PTHR17614:SF13">
    <property type="entry name" value="ZINC FINGER PROTEIN 804A"/>
    <property type="match status" value="1"/>
</dbReference>
<dbReference type="InterPro" id="IPR052445">
    <property type="entry name" value="ZnF-G_patch_domain"/>
</dbReference>
<dbReference type="PANTHER" id="PTHR17614">
    <property type="entry name" value="ZINC FINGER-CONTAINING"/>
    <property type="match status" value="1"/>
</dbReference>
<dbReference type="Proteomes" id="UP001623349">
    <property type="component" value="Unassembled WGS sequence"/>
</dbReference>
<evidence type="ECO:0000256" key="2">
    <source>
        <dbReference type="ARBA" id="ARBA00022771"/>
    </source>
</evidence>
<evidence type="ECO:0000313" key="5">
    <source>
        <dbReference type="Proteomes" id="UP001623349"/>
    </source>
</evidence>
<evidence type="ECO:0000256" key="3">
    <source>
        <dbReference type="ARBA" id="ARBA00022833"/>
    </source>
</evidence>
<evidence type="ECO:0000256" key="1">
    <source>
        <dbReference type="ARBA" id="ARBA00022723"/>
    </source>
</evidence>
<keyword evidence="1" id="KW-0479">Metal-binding</keyword>
<comment type="caution">
    <text evidence="4">The sequence shown here is derived from an EMBL/GenBank/DDBJ whole genome shotgun (WGS) entry which is preliminary data.</text>
</comment>
<gene>
    <name evidence="4" type="ORF">APTSU1_000172000</name>
</gene>
<keyword evidence="5" id="KW-1185">Reference proteome</keyword>
<reference evidence="4 5" key="1">
    <citation type="submission" date="2024-08" db="EMBL/GenBank/DDBJ databases">
        <title>The draft genome of Apodemus speciosus.</title>
        <authorList>
            <person name="Nabeshima K."/>
            <person name="Suzuki S."/>
            <person name="Onuma M."/>
        </authorList>
    </citation>
    <scope>NUCLEOTIDE SEQUENCE [LARGE SCALE GENOMIC DNA]</scope>
    <source>
        <strain evidence="4">IB14-021</strain>
    </source>
</reference>
<sequence length="37" mass="4183">MECYYIVISSTHLSNGHFRNIKGVFRGPLSKNGNKTL</sequence>
<dbReference type="EMBL" id="BAAFST010000002">
    <property type="protein sequence ID" value="GAB1286490.1"/>
    <property type="molecule type" value="Genomic_DNA"/>
</dbReference>
<protein>
    <submittedName>
        <fullName evidence="4">Zinc finger protein 804A</fullName>
    </submittedName>
</protein>
<keyword evidence="3" id="KW-0862">Zinc</keyword>
<evidence type="ECO:0000313" key="4">
    <source>
        <dbReference type="EMBL" id="GAB1286490.1"/>
    </source>
</evidence>